<reference evidence="3" key="1">
    <citation type="journal article" date="2014" name="Int. J. Syst. Evol. Microbiol.">
        <title>Complete genome sequence of Corynebacterium casei LMG S-19264T (=DSM 44701T), isolated from a smear-ripened cheese.</title>
        <authorList>
            <consortium name="US DOE Joint Genome Institute (JGI-PGF)"/>
            <person name="Walter F."/>
            <person name="Albersmeier A."/>
            <person name="Kalinowski J."/>
            <person name="Ruckert C."/>
        </authorList>
    </citation>
    <scope>NUCLEOTIDE SEQUENCE</scope>
    <source>
        <strain evidence="3">CGMCC 1.15493</strain>
    </source>
</reference>
<feature type="chain" id="PRO_5036942477" evidence="2">
    <location>
        <begin position="30"/>
        <end position="140"/>
    </location>
</feature>
<evidence type="ECO:0000256" key="2">
    <source>
        <dbReference type="SAM" id="SignalP"/>
    </source>
</evidence>
<feature type="signal peptide" evidence="2">
    <location>
        <begin position="1"/>
        <end position="29"/>
    </location>
</feature>
<comment type="caution">
    <text evidence="3">The sequence shown here is derived from an EMBL/GenBank/DDBJ whole genome shotgun (WGS) entry which is preliminary data.</text>
</comment>
<feature type="region of interest" description="Disordered" evidence="1">
    <location>
        <begin position="88"/>
        <end position="111"/>
    </location>
</feature>
<protein>
    <submittedName>
        <fullName evidence="3">Uncharacterized protein</fullName>
    </submittedName>
</protein>
<name>A0A916XSQ1_9HYPH</name>
<reference evidence="3" key="2">
    <citation type="submission" date="2020-09" db="EMBL/GenBank/DDBJ databases">
        <authorList>
            <person name="Sun Q."/>
            <person name="Zhou Y."/>
        </authorList>
    </citation>
    <scope>NUCLEOTIDE SEQUENCE</scope>
    <source>
        <strain evidence="3">CGMCC 1.15493</strain>
    </source>
</reference>
<dbReference type="RefSeq" id="WP_188848938.1">
    <property type="nucleotide sequence ID" value="NZ_BMJJ01000001.1"/>
</dbReference>
<dbReference type="Proteomes" id="UP000613160">
    <property type="component" value="Unassembled WGS sequence"/>
</dbReference>
<dbReference type="AlphaFoldDB" id="A0A916XSQ1"/>
<keyword evidence="2" id="KW-0732">Signal</keyword>
<evidence type="ECO:0000313" key="3">
    <source>
        <dbReference type="EMBL" id="GGD04948.1"/>
    </source>
</evidence>
<feature type="region of interest" description="Disordered" evidence="1">
    <location>
        <begin position="55"/>
        <end position="75"/>
    </location>
</feature>
<organism evidence="3 4">
    <name type="scientific">Aureimonas glaciei</name>
    <dbReference type="NCBI Taxonomy" id="1776957"/>
    <lineage>
        <taxon>Bacteria</taxon>
        <taxon>Pseudomonadati</taxon>
        <taxon>Pseudomonadota</taxon>
        <taxon>Alphaproteobacteria</taxon>
        <taxon>Hyphomicrobiales</taxon>
        <taxon>Aurantimonadaceae</taxon>
        <taxon>Aureimonas</taxon>
    </lineage>
</organism>
<sequence length="140" mass="13457">MPALTRMATTAACALAAAFLAVAPAAPQAYVDQVTLPTRGPAYVGQVPPGAVPVVPVAPKQAPRGAAPPKRSAPSPVAQSLIIPLAAGAIDPRPGKGSSDGAAGQQGPNAGGYPSVGNGVVLVIGSPGLDGTLPKASLGQ</sequence>
<proteinExistence type="predicted"/>
<feature type="compositionally biased region" description="Low complexity" evidence="1">
    <location>
        <begin position="101"/>
        <end position="111"/>
    </location>
</feature>
<dbReference type="EMBL" id="BMJJ01000001">
    <property type="protein sequence ID" value="GGD04948.1"/>
    <property type="molecule type" value="Genomic_DNA"/>
</dbReference>
<keyword evidence="4" id="KW-1185">Reference proteome</keyword>
<evidence type="ECO:0000256" key="1">
    <source>
        <dbReference type="SAM" id="MobiDB-lite"/>
    </source>
</evidence>
<evidence type="ECO:0000313" key="4">
    <source>
        <dbReference type="Proteomes" id="UP000613160"/>
    </source>
</evidence>
<accession>A0A916XSQ1</accession>
<gene>
    <name evidence="3" type="ORF">GCM10011335_04720</name>
</gene>